<dbReference type="Proteomes" id="UP000449249">
    <property type="component" value="Unassembled WGS sequence"/>
</dbReference>
<reference evidence="1 2" key="1">
    <citation type="journal article" date="2019" name="Nat. Med.">
        <title>A library of human gut bacterial isolates paired with longitudinal multiomics data enables mechanistic microbiome research.</title>
        <authorList>
            <person name="Poyet M."/>
            <person name="Groussin M."/>
            <person name="Gibbons S.M."/>
            <person name="Avila-Pacheco J."/>
            <person name="Jiang X."/>
            <person name="Kearney S.M."/>
            <person name="Perrotta A.R."/>
            <person name="Berdy B."/>
            <person name="Zhao S."/>
            <person name="Lieberman T.D."/>
            <person name="Swanson P.K."/>
            <person name="Smith M."/>
            <person name="Roesemann S."/>
            <person name="Alexander J.E."/>
            <person name="Rich S.A."/>
            <person name="Livny J."/>
            <person name="Vlamakis H."/>
            <person name="Clish C."/>
            <person name="Bullock K."/>
            <person name="Deik A."/>
            <person name="Scott J."/>
            <person name="Pierce K.A."/>
            <person name="Xavier R.J."/>
            <person name="Alm E.J."/>
        </authorList>
    </citation>
    <scope>NUCLEOTIDE SEQUENCE [LARGE SCALE GENOMIC DNA]</scope>
    <source>
        <strain evidence="1 2">BIOML-A1</strain>
    </source>
</reference>
<dbReference type="AlphaFoldDB" id="A0A6N9JRW3"/>
<dbReference type="PROSITE" id="PS51257">
    <property type="entry name" value="PROKAR_LIPOPROTEIN"/>
    <property type="match status" value="1"/>
</dbReference>
<accession>A0A6N9JRW3</accession>
<gene>
    <name evidence="1" type="ORF">GT576_00740</name>
</gene>
<protein>
    <recommendedName>
        <fullName evidence="3">Lipoprotein</fullName>
    </recommendedName>
</protein>
<evidence type="ECO:0008006" key="3">
    <source>
        <dbReference type="Google" id="ProtNLM"/>
    </source>
</evidence>
<organism evidence="1 2">
    <name type="scientific">Dorea longicatena</name>
    <dbReference type="NCBI Taxonomy" id="88431"/>
    <lineage>
        <taxon>Bacteria</taxon>
        <taxon>Bacillati</taxon>
        <taxon>Bacillota</taxon>
        <taxon>Clostridia</taxon>
        <taxon>Lachnospirales</taxon>
        <taxon>Lachnospiraceae</taxon>
        <taxon>Dorea</taxon>
    </lineage>
</organism>
<proteinExistence type="predicted"/>
<name>A0A6N9JRW3_9FIRM</name>
<evidence type="ECO:0000313" key="1">
    <source>
        <dbReference type="EMBL" id="MZK08904.1"/>
    </source>
</evidence>
<dbReference type="EMBL" id="WWSH01000001">
    <property type="protein sequence ID" value="MZK08904.1"/>
    <property type="molecule type" value="Genomic_DNA"/>
</dbReference>
<evidence type="ECO:0000313" key="2">
    <source>
        <dbReference type="Proteomes" id="UP000449249"/>
    </source>
</evidence>
<sequence length="180" mass="20792">MKKMIWTLGIVFCIVVLVIGCSKKDNSRKENIEEQKYIKTFGEYCVSKQWIENKEHSTDDMFFYVKEGTEKQRQPDNIAVSIGENKYSKEESERFKEAIQQQISEQLSGYSDVTLTASGFQSGDNTVYLFTVAENDTGLITNQYYIVGEKKYCLVQESNFDESGECDEVAKNLIKSFKWK</sequence>
<comment type="caution">
    <text evidence="1">The sequence shown here is derived from an EMBL/GenBank/DDBJ whole genome shotgun (WGS) entry which is preliminary data.</text>
</comment>
<dbReference type="RefSeq" id="WP_154301191.1">
    <property type="nucleotide sequence ID" value="NZ_WWSF01000002.1"/>
</dbReference>